<dbReference type="AlphaFoldDB" id="A0AAN6GKF8"/>
<feature type="compositionally biased region" description="Polar residues" evidence="6">
    <location>
        <begin position="454"/>
        <end position="465"/>
    </location>
</feature>
<dbReference type="CDD" id="cd08831">
    <property type="entry name" value="ArfGap_ArfGap2_3_like"/>
    <property type="match status" value="1"/>
</dbReference>
<dbReference type="PANTHER" id="PTHR45686:SF4">
    <property type="entry name" value="ADP-RIBOSYLATION FACTOR GTPASE ACTIVATING PROTEIN 3, ISOFORM H"/>
    <property type="match status" value="1"/>
</dbReference>
<feature type="compositionally biased region" description="Gly residues" evidence="6">
    <location>
        <begin position="516"/>
        <end position="534"/>
    </location>
</feature>
<comment type="caution">
    <text evidence="8">The sequence shown here is derived from an EMBL/GenBank/DDBJ whole genome shotgun (WGS) entry which is preliminary data.</text>
</comment>
<dbReference type="PRINTS" id="PR00405">
    <property type="entry name" value="REVINTRACTNG"/>
</dbReference>
<accession>A0AAN6GKF8</accession>
<dbReference type="Gene3D" id="1.10.220.150">
    <property type="entry name" value="Arf GTPase activating protein"/>
    <property type="match status" value="1"/>
</dbReference>
<feature type="compositionally biased region" description="Polar residues" evidence="6">
    <location>
        <begin position="477"/>
        <end position="497"/>
    </location>
</feature>
<dbReference type="GO" id="GO:0048205">
    <property type="term" value="P:COPI coating of Golgi vesicle"/>
    <property type="evidence" value="ECO:0007669"/>
    <property type="project" value="TreeGrafter"/>
</dbReference>
<evidence type="ECO:0000313" key="9">
    <source>
        <dbReference type="Proteomes" id="UP001176517"/>
    </source>
</evidence>
<dbReference type="Pfam" id="PF01412">
    <property type="entry name" value="ArfGap"/>
    <property type="match status" value="1"/>
</dbReference>
<protein>
    <submittedName>
        <fullName evidence="8">ADP-ribosylation factor GTPase activating protein, ER-Golgi transport</fullName>
    </submittedName>
</protein>
<evidence type="ECO:0000259" key="7">
    <source>
        <dbReference type="PROSITE" id="PS50115"/>
    </source>
</evidence>
<sequence length="583" mass="59459">MDTPPPSKEALVEIFKHLKNAHKANKTCFDCGARNPTWASATFAVYICLDCSSVHRNLGVHITFVRSTNLDSWTWQQLRLMKIGGNGAAADFFNKHGGSSLLQPKTEGKVKYSSSVASLYKNELAKRAAADAGPGQSLNSPVLFPGLGGATAAATTSNGAKGGAANGDDDFFDDWDKPATKPAAPAAAISTNTGLPGFGAASRSAAVAAPASPLLDSPASPAPASPSVTGTSSPAPAAAAAPRSPAVTSSSTLQSSSSSAARTGARSMGAVRSGGGAASKLGAVRSTGGGLGATRTTGAAGKLGGVVKKVGGAGTINFEEAERRAREAEEKRRQLEAEAEREQDERAKAEKAAVAAVAAAREELATKQAAAAATTAAEKAAVAAKAQAAAAAVTNPLASRSTMETERLGMGFARLGLAQAQVAARAAAEKSAAAAAAGHEDDEAAENTYARNKFSGQKSISSDQYFQRGGYDPQLSAEAQQRLANFQGQTSISSNQYFGREEEDEDDDGMGSSRHLGGGGGGGSGSNAFGGYGNDFGTELEATAKEYYQRFMANQDVQNGLEAFRQGALKLSDMLADMSRNGA</sequence>
<feature type="region of interest" description="Disordered" evidence="6">
    <location>
        <begin position="321"/>
        <end position="347"/>
    </location>
</feature>
<evidence type="ECO:0000256" key="5">
    <source>
        <dbReference type="PROSITE-ProRule" id="PRU00288"/>
    </source>
</evidence>
<dbReference type="GO" id="GO:0008270">
    <property type="term" value="F:zinc ion binding"/>
    <property type="evidence" value="ECO:0007669"/>
    <property type="project" value="UniProtKB-KW"/>
</dbReference>
<evidence type="ECO:0000256" key="6">
    <source>
        <dbReference type="SAM" id="MobiDB-lite"/>
    </source>
</evidence>
<keyword evidence="3 5" id="KW-0863">Zinc-finger</keyword>
<dbReference type="GO" id="GO:0000139">
    <property type="term" value="C:Golgi membrane"/>
    <property type="evidence" value="ECO:0007669"/>
    <property type="project" value="GOC"/>
</dbReference>
<dbReference type="Proteomes" id="UP001176517">
    <property type="component" value="Unassembled WGS sequence"/>
</dbReference>
<name>A0AAN6GKF8_9BASI</name>
<evidence type="ECO:0000256" key="1">
    <source>
        <dbReference type="ARBA" id="ARBA00022468"/>
    </source>
</evidence>
<dbReference type="SMART" id="SM00105">
    <property type="entry name" value="ArfGap"/>
    <property type="match status" value="1"/>
</dbReference>
<proteinExistence type="predicted"/>
<dbReference type="InterPro" id="IPR037278">
    <property type="entry name" value="ARFGAP/RecO"/>
</dbReference>
<dbReference type="InterPro" id="IPR038508">
    <property type="entry name" value="ArfGAP_dom_sf"/>
</dbReference>
<dbReference type="SUPFAM" id="SSF57863">
    <property type="entry name" value="ArfGap/RecO-like zinc finger"/>
    <property type="match status" value="1"/>
</dbReference>
<dbReference type="PROSITE" id="PS50115">
    <property type="entry name" value="ARFGAP"/>
    <property type="match status" value="1"/>
</dbReference>
<keyword evidence="4" id="KW-0862">Zinc</keyword>
<keyword evidence="2" id="KW-0479">Metal-binding</keyword>
<feature type="region of interest" description="Disordered" evidence="6">
    <location>
        <begin position="428"/>
        <end position="535"/>
    </location>
</feature>
<evidence type="ECO:0000256" key="3">
    <source>
        <dbReference type="ARBA" id="ARBA00022771"/>
    </source>
</evidence>
<feature type="region of interest" description="Disordered" evidence="6">
    <location>
        <begin position="212"/>
        <end position="299"/>
    </location>
</feature>
<gene>
    <name evidence="8" type="primary">GLO3</name>
    <name evidence="8" type="ORF">OC846_005876</name>
</gene>
<evidence type="ECO:0000313" key="8">
    <source>
        <dbReference type="EMBL" id="KAK0544897.1"/>
    </source>
</evidence>
<dbReference type="EMBL" id="JAPDMZ010000256">
    <property type="protein sequence ID" value="KAK0544897.1"/>
    <property type="molecule type" value="Genomic_DNA"/>
</dbReference>
<keyword evidence="9" id="KW-1185">Reference proteome</keyword>
<dbReference type="GO" id="GO:0005096">
    <property type="term" value="F:GTPase activator activity"/>
    <property type="evidence" value="ECO:0007669"/>
    <property type="project" value="UniProtKB-KW"/>
</dbReference>
<feature type="region of interest" description="Disordered" evidence="6">
    <location>
        <begin position="154"/>
        <end position="189"/>
    </location>
</feature>
<reference evidence="8" key="1">
    <citation type="journal article" date="2023" name="PhytoFront">
        <title>Draft Genome Resources of Seven Strains of Tilletia horrida, Causal Agent of Kernel Smut of Rice.</title>
        <authorList>
            <person name="Khanal S."/>
            <person name="Antony Babu S."/>
            <person name="Zhou X.G."/>
        </authorList>
    </citation>
    <scope>NUCLEOTIDE SEQUENCE</scope>
    <source>
        <strain evidence="8">TX6</strain>
    </source>
</reference>
<dbReference type="InterPro" id="IPR001164">
    <property type="entry name" value="ArfGAP_dom"/>
</dbReference>
<organism evidence="8 9">
    <name type="scientific">Tilletia horrida</name>
    <dbReference type="NCBI Taxonomy" id="155126"/>
    <lineage>
        <taxon>Eukaryota</taxon>
        <taxon>Fungi</taxon>
        <taxon>Dikarya</taxon>
        <taxon>Basidiomycota</taxon>
        <taxon>Ustilaginomycotina</taxon>
        <taxon>Exobasidiomycetes</taxon>
        <taxon>Tilletiales</taxon>
        <taxon>Tilletiaceae</taxon>
        <taxon>Tilletia</taxon>
    </lineage>
</organism>
<dbReference type="PANTHER" id="PTHR45686">
    <property type="entry name" value="ADP-RIBOSYLATION FACTOR GTPASE ACTIVATING PROTEIN 3, ISOFORM H-RELATED"/>
    <property type="match status" value="1"/>
</dbReference>
<evidence type="ECO:0000256" key="4">
    <source>
        <dbReference type="ARBA" id="ARBA00022833"/>
    </source>
</evidence>
<feature type="domain" description="Arf-GAP" evidence="7">
    <location>
        <begin position="12"/>
        <end position="124"/>
    </location>
</feature>
<feature type="compositionally biased region" description="Low complexity" evidence="6">
    <location>
        <begin position="225"/>
        <end position="267"/>
    </location>
</feature>
<evidence type="ECO:0000256" key="2">
    <source>
        <dbReference type="ARBA" id="ARBA00022723"/>
    </source>
</evidence>
<keyword evidence="1" id="KW-0343">GTPase activation</keyword>
<feature type="compositionally biased region" description="Low complexity" evidence="6">
    <location>
        <begin position="428"/>
        <end position="437"/>
    </location>
</feature>